<reference evidence="1 2" key="1">
    <citation type="submission" date="2020-09" db="EMBL/GenBank/DDBJ databases">
        <title>Pedobacter sp. SW-16 isolated from soil near Yeocheon.</title>
        <authorList>
            <person name="Im H.S."/>
            <person name="Joung Y."/>
            <person name="Lee S.-S."/>
        </authorList>
    </citation>
    <scope>NUCLEOTIDE SEQUENCE [LARGE SCALE GENOMIC DNA]</scope>
    <source>
        <strain evidence="1 2">SW-16</strain>
    </source>
</reference>
<dbReference type="SUPFAM" id="SSF51735">
    <property type="entry name" value="NAD(P)-binding Rossmann-fold domains"/>
    <property type="match status" value="1"/>
</dbReference>
<sequence length="49" mass="5264">MKIAIIGSTGFVGLAFTEELVNRSQNIIGISRDIENSGKNNLIDAQMAI</sequence>
<accession>A0ABX6TPH4</accession>
<keyword evidence="2" id="KW-1185">Reference proteome</keyword>
<evidence type="ECO:0000313" key="1">
    <source>
        <dbReference type="EMBL" id="QNR85140.1"/>
    </source>
</evidence>
<organism evidence="1 2">
    <name type="scientific">Pedobacter riviphilus</name>
    <dbReference type="NCBI Taxonomy" id="2766984"/>
    <lineage>
        <taxon>Bacteria</taxon>
        <taxon>Pseudomonadati</taxon>
        <taxon>Bacteroidota</taxon>
        <taxon>Sphingobacteriia</taxon>
        <taxon>Sphingobacteriales</taxon>
        <taxon>Sphingobacteriaceae</taxon>
        <taxon>Pedobacter</taxon>
    </lineage>
</organism>
<dbReference type="EMBL" id="CP061171">
    <property type="protein sequence ID" value="QNR85140.1"/>
    <property type="molecule type" value="Genomic_DNA"/>
</dbReference>
<dbReference type="InterPro" id="IPR036291">
    <property type="entry name" value="NAD(P)-bd_dom_sf"/>
</dbReference>
<proteinExistence type="predicted"/>
<gene>
    <name evidence="1" type="ORF">H9N25_01125</name>
</gene>
<evidence type="ECO:0008006" key="3">
    <source>
        <dbReference type="Google" id="ProtNLM"/>
    </source>
</evidence>
<dbReference type="Gene3D" id="3.40.50.720">
    <property type="entry name" value="NAD(P)-binding Rossmann-like Domain"/>
    <property type="match status" value="1"/>
</dbReference>
<dbReference type="RefSeq" id="WP_190327662.1">
    <property type="nucleotide sequence ID" value="NZ_CP061171.1"/>
</dbReference>
<name>A0ABX6TPH4_9SPHI</name>
<dbReference type="Proteomes" id="UP000516439">
    <property type="component" value="Chromosome"/>
</dbReference>
<protein>
    <recommendedName>
        <fullName evidence="3">NAD dependent epimerase/dehydratase family protein</fullName>
    </recommendedName>
</protein>
<evidence type="ECO:0000313" key="2">
    <source>
        <dbReference type="Proteomes" id="UP000516439"/>
    </source>
</evidence>